<accession>A0A6G1IQ95</accession>
<name>A0A6G1IQ95_9PLEO</name>
<dbReference type="AlphaFoldDB" id="A0A6G1IQ95"/>
<reference evidence="2" key="1">
    <citation type="journal article" date="2020" name="Stud. Mycol.">
        <title>101 Dothideomycetes genomes: a test case for predicting lifestyles and emergence of pathogens.</title>
        <authorList>
            <person name="Haridas S."/>
            <person name="Albert R."/>
            <person name="Binder M."/>
            <person name="Bloem J."/>
            <person name="Labutti K."/>
            <person name="Salamov A."/>
            <person name="Andreopoulos B."/>
            <person name="Baker S."/>
            <person name="Barry K."/>
            <person name="Bills G."/>
            <person name="Bluhm B."/>
            <person name="Cannon C."/>
            <person name="Castanera R."/>
            <person name="Culley D."/>
            <person name="Daum C."/>
            <person name="Ezra D."/>
            <person name="Gonzalez J."/>
            <person name="Henrissat B."/>
            <person name="Kuo A."/>
            <person name="Liang C."/>
            <person name="Lipzen A."/>
            <person name="Lutzoni F."/>
            <person name="Magnuson J."/>
            <person name="Mondo S."/>
            <person name="Nolan M."/>
            <person name="Ohm R."/>
            <person name="Pangilinan J."/>
            <person name="Park H.-J."/>
            <person name="Ramirez L."/>
            <person name="Alfaro M."/>
            <person name="Sun H."/>
            <person name="Tritt A."/>
            <person name="Yoshinaga Y."/>
            <person name="Zwiers L.-H."/>
            <person name="Turgeon B."/>
            <person name="Goodwin S."/>
            <person name="Spatafora J."/>
            <person name="Crous P."/>
            <person name="Grigoriev I."/>
        </authorList>
    </citation>
    <scope>NUCLEOTIDE SEQUENCE</scope>
    <source>
        <strain evidence="2">CBS 122367</strain>
    </source>
</reference>
<proteinExistence type="predicted"/>
<sequence length="278" mass="31447">MSTLAAHTQAQMQALAHTQQRITMVPARIGLQEPVYLTDVFGRFSPFYLDFIRSPKSLISILRDNCTRARVDFRKIGLGEFVFEDAITKLCALVASLLAQARLSKRLSGGSSGLVDWTLDNFENSGNCGLQFRRFEDVTSSVDLPNPHKWTSIPPKDQKNGPVSFEKIGRKRKDPPSALSNADILDYMWLPWQPDSQTIDIVDRESMQIMGLERRKGRPAYASSMFKRICLMQALVQSERCRLYKYAKFNWNDIGLDTSTSIATVSENTDLVFVVKIV</sequence>
<dbReference type="Proteomes" id="UP000799291">
    <property type="component" value="Unassembled WGS sequence"/>
</dbReference>
<evidence type="ECO:0000256" key="1">
    <source>
        <dbReference type="SAM" id="MobiDB-lite"/>
    </source>
</evidence>
<dbReference type="OrthoDB" id="3045089at2759"/>
<keyword evidence="3" id="KW-1185">Reference proteome</keyword>
<protein>
    <submittedName>
        <fullName evidence="2">Uncharacterized protein</fullName>
    </submittedName>
</protein>
<feature type="region of interest" description="Disordered" evidence="1">
    <location>
        <begin position="146"/>
        <end position="177"/>
    </location>
</feature>
<dbReference type="EMBL" id="MU005597">
    <property type="protein sequence ID" value="KAF2680416.1"/>
    <property type="molecule type" value="Genomic_DNA"/>
</dbReference>
<evidence type="ECO:0000313" key="2">
    <source>
        <dbReference type="EMBL" id="KAF2680416.1"/>
    </source>
</evidence>
<evidence type="ECO:0000313" key="3">
    <source>
        <dbReference type="Proteomes" id="UP000799291"/>
    </source>
</evidence>
<organism evidence="2 3">
    <name type="scientific">Lentithecium fluviatile CBS 122367</name>
    <dbReference type="NCBI Taxonomy" id="1168545"/>
    <lineage>
        <taxon>Eukaryota</taxon>
        <taxon>Fungi</taxon>
        <taxon>Dikarya</taxon>
        <taxon>Ascomycota</taxon>
        <taxon>Pezizomycotina</taxon>
        <taxon>Dothideomycetes</taxon>
        <taxon>Pleosporomycetidae</taxon>
        <taxon>Pleosporales</taxon>
        <taxon>Massarineae</taxon>
        <taxon>Lentitheciaceae</taxon>
        <taxon>Lentithecium</taxon>
    </lineage>
</organism>
<gene>
    <name evidence="2" type="ORF">K458DRAFT_393058</name>
</gene>